<dbReference type="AlphaFoldDB" id="W9SL54"/>
<dbReference type="Proteomes" id="UP000030645">
    <property type="component" value="Unassembled WGS sequence"/>
</dbReference>
<evidence type="ECO:0000313" key="3">
    <source>
        <dbReference type="Proteomes" id="UP000030645"/>
    </source>
</evidence>
<sequence length="389" mass="44892">MPKADKNADFIYWLGTDISTKILTHLDDPADLVRVSSVSRLWHRFVVENGICRQLCFKKFPEISTAARSIEENNMIEPLKFSLRNNSIEWEFLKRKRRIYSFLAQGLSPVIRKDCISLSISASSTDNYPTESVHNTLEPRDRFENGPSYWSSSGKSDPDVPETLLYKLVAKLCVVTEIHVQPFEAYFQYGFPVYSCKAIRFRTGHLRNLVELKDEFLDNASVAHRLEDDRFVWTYISPEFPMAQSLREFDSMKQENVLQKFELPEPALCVGGFLLVELLGRVQRQEIDGLYYICIAHVQVEGRPLSRPFDIEMLDPSGKCSFKYYKKAVSSESTLKFPISEVGESSRLRTITSRFMSVIGWERNRFRIIPLRSPAVVAGEDEPEDEHFN</sequence>
<dbReference type="PANTHER" id="PTHR39741">
    <property type="entry name" value="F-BOX DOMAIN CONTAINING PROTEIN, EXPRESSED"/>
    <property type="match status" value="1"/>
</dbReference>
<evidence type="ECO:0000313" key="2">
    <source>
        <dbReference type="EMBL" id="EXC15940.1"/>
    </source>
</evidence>
<reference evidence="3" key="1">
    <citation type="submission" date="2013-01" db="EMBL/GenBank/DDBJ databases">
        <title>Draft Genome Sequence of a Mulberry Tree, Morus notabilis C.K. Schneid.</title>
        <authorList>
            <person name="He N."/>
            <person name="Zhao S."/>
        </authorList>
    </citation>
    <scope>NUCLEOTIDE SEQUENCE</scope>
</reference>
<feature type="domain" description="F-box" evidence="1">
    <location>
        <begin position="17"/>
        <end position="57"/>
    </location>
</feature>
<dbReference type="PANTHER" id="PTHR39741:SF2">
    <property type="entry name" value="F-BOX DOMAIN-CONTAINING PROTEIN"/>
    <property type="match status" value="1"/>
</dbReference>
<dbReference type="InterPro" id="IPR001810">
    <property type="entry name" value="F-box_dom"/>
</dbReference>
<dbReference type="InterPro" id="IPR036047">
    <property type="entry name" value="F-box-like_dom_sf"/>
</dbReference>
<dbReference type="SUPFAM" id="SSF81383">
    <property type="entry name" value="F-box domain"/>
    <property type="match status" value="1"/>
</dbReference>
<gene>
    <name evidence="2" type="ORF">L484_015741</name>
</gene>
<evidence type="ECO:0000259" key="1">
    <source>
        <dbReference type="Pfam" id="PF12937"/>
    </source>
</evidence>
<keyword evidence="3" id="KW-1185">Reference proteome</keyword>
<proteinExistence type="predicted"/>
<dbReference type="EMBL" id="KE345785">
    <property type="protein sequence ID" value="EXC15940.1"/>
    <property type="molecule type" value="Genomic_DNA"/>
</dbReference>
<dbReference type="Gene3D" id="1.20.1280.50">
    <property type="match status" value="1"/>
</dbReference>
<dbReference type="Pfam" id="PF12937">
    <property type="entry name" value="F-box-like"/>
    <property type="match status" value="1"/>
</dbReference>
<organism evidence="2 3">
    <name type="scientific">Morus notabilis</name>
    <dbReference type="NCBI Taxonomy" id="981085"/>
    <lineage>
        <taxon>Eukaryota</taxon>
        <taxon>Viridiplantae</taxon>
        <taxon>Streptophyta</taxon>
        <taxon>Embryophyta</taxon>
        <taxon>Tracheophyta</taxon>
        <taxon>Spermatophyta</taxon>
        <taxon>Magnoliopsida</taxon>
        <taxon>eudicotyledons</taxon>
        <taxon>Gunneridae</taxon>
        <taxon>Pentapetalae</taxon>
        <taxon>rosids</taxon>
        <taxon>fabids</taxon>
        <taxon>Rosales</taxon>
        <taxon>Moraceae</taxon>
        <taxon>Moreae</taxon>
        <taxon>Morus</taxon>
    </lineage>
</organism>
<name>W9SL54_9ROSA</name>
<dbReference type="eggNOG" id="ENOG502QRFZ">
    <property type="taxonomic scope" value="Eukaryota"/>
</dbReference>
<accession>W9SL54</accession>
<protein>
    <recommendedName>
        <fullName evidence="1">F-box domain-containing protein</fullName>
    </recommendedName>
</protein>
<dbReference type="InterPro" id="IPR055336">
    <property type="entry name" value="At4g00755-like"/>
</dbReference>